<evidence type="ECO:0000313" key="1">
    <source>
        <dbReference type="EMBL" id="JAA89578.1"/>
    </source>
</evidence>
<organism evidence="1">
    <name type="scientific">Pararge aegeria</name>
    <name type="common">speckled wood butterfly</name>
    <dbReference type="NCBI Taxonomy" id="116150"/>
    <lineage>
        <taxon>Eukaryota</taxon>
        <taxon>Metazoa</taxon>
        <taxon>Ecdysozoa</taxon>
        <taxon>Arthropoda</taxon>
        <taxon>Hexapoda</taxon>
        <taxon>Insecta</taxon>
        <taxon>Pterygota</taxon>
        <taxon>Neoptera</taxon>
        <taxon>Endopterygota</taxon>
        <taxon>Lepidoptera</taxon>
        <taxon>Glossata</taxon>
        <taxon>Ditrysia</taxon>
        <taxon>Papilionoidea</taxon>
        <taxon>Nymphalidae</taxon>
        <taxon>Satyrinae</taxon>
        <taxon>Satyrini</taxon>
        <taxon>Parargina</taxon>
        <taxon>Pararge</taxon>
    </lineage>
</organism>
<accession>S4PIF3</accession>
<sequence length="106" mass="11697">MPSKNDIEEVASCTLPVKNDIEEVVRHTLPSTNNPEVVASHTLISKNDIEEIPEEAVSHTLVPNTEHTPELILNNKNECYPSDNVLSESDLQIAEALINLPTTTLQ</sequence>
<proteinExistence type="predicted"/>
<feature type="non-terminal residue" evidence="1">
    <location>
        <position position="106"/>
    </location>
</feature>
<reference evidence="1" key="2">
    <citation type="submission" date="2013-05" db="EMBL/GenBank/DDBJ databases">
        <authorList>
            <person name="Carter J.-M."/>
            <person name="Baker S.C."/>
            <person name="Pink R."/>
            <person name="Carter D.R.F."/>
            <person name="Collins A."/>
            <person name="Tomlin J."/>
            <person name="Gibbs M."/>
            <person name="Breuker C.J."/>
        </authorList>
    </citation>
    <scope>NUCLEOTIDE SEQUENCE</scope>
    <source>
        <tissue evidence="1">Ovary</tissue>
    </source>
</reference>
<dbReference type="AlphaFoldDB" id="S4PIF3"/>
<dbReference type="EMBL" id="GAIX01002982">
    <property type="protein sequence ID" value="JAA89578.1"/>
    <property type="molecule type" value="Transcribed_RNA"/>
</dbReference>
<name>S4PIF3_9NEOP</name>
<protein>
    <submittedName>
        <fullName evidence="1">Uncharacterized protein</fullName>
    </submittedName>
</protein>
<reference evidence="1" key="1">
    <citation type="journal article" date="2013" name="BMC Genomics">
        <title>Unscrambling butterfly oogenesis.</title>
        <authorList>
            <person name="Carter J.M."/>
            <person name="Baker S.C."/>
            <person name="Pink R."/>
            <person name="Carter D.R."/>
            <person name="Collins A."/>
            <person name="Tomlin J."/>
            <person name="Gibbs M."/>
            <person name="Breuker C.J."/>
        </authorList>
    </citation>
    <scope>NUCLEOTIDE SEQUENCE</scope>
    <source>
        <tissue evidence="1">Ovary</tissue>
    </source>
</reference>